<dbReference type="InterPro" id="IPR028082">
    <property type="entry name" value="Peripla_BP_I"/>
</dbReference>
<dbReference type="Gene3D" id="3.40.50.2300">
    <property type="match status" value="2"/>
</dbReference>
<evidence type="ECO:0000313" key="2">
    <source>
        <dbReference type="EMBL" id="GAA4619476.1"/>
    </source>
</evidence>
<reference evidence="3" key="1">
    <citation type="journal article" date="2019" name="Int. J. Syst. Evol. Microbiol.">
        <title>The Global Catalogue of Microorganisms (GCM) 10K type strain sequencing project: providing services to taxonomists for standard genome sequencing and annotation.</title>
        <authorList>
            <consortium name="The Broad Institute Genomics Platform"/>
            <consortium name="The Broad Institute Genome Sequencing Center for Infectious Disease"/>
            <person name="Wu L."/>
            <person name="Ma J."/>
        </authorList>
    </citation>
    <scope>NUCLEOTIDE SEQUENCE [LARGE SCALE GENOMIC DNA]</scope>
    <source>
        <strain evidence="3">JCM 17938</strain>
    </source>
</reference>
<dbReference type="RefSeq" id="WP_345367648.1">
    <property type="nucleotide sequence ID" value="NZ_BAABHJ010000041.1"/>
</dbReference>
<sequence>MTSGDNPFERPRRRRRLLLAGAAVVVLLLVAVTVVVIVGRLGRCAAGVPRIHGECVGVTDGRDHDHPWFAAKGQEKNWKPLLKAIWDENQRVRHSGKEYVTVAYLGPFSSAPERDLATGRIIPELEGAYVGQLRANRGEGGGDRPQIRLVLANQGGDQSEWRRVVRRLEHMTGAPDHLVAVAGLTLSTAATVQAALELSKAKIPMVGDVISGDGFDTEGAARAAVGLGSGPIPGLTRVNPQVADELDVIGTVLAKRHDLRTATLVTDQKATDLYARSLRTDFTRNPVLDSYLKRHHALEEVFTADRPDEPGLSNQFSVIAGNICGSDQPDMVFYAGRQKFIKTLFGYLAERCRRPITLVTGSDASAMADYPGPGSIIYAALADPDVLAGDRNPSRNAYLGFLAEFRRHFDVADLRTGWAIMAHDAMLTAAQAIRRTTGPAGKDDPIPENVRNMLYAQHATNRVLGASGDIDLGPTGNPAHRLIPVIQVAPDGKRTVLDVSSS</sequence>
<proteinExistence type="predicted"/>
<evidence type="ECO:0008006" key="4">
    <source>
        <dbReference type="Google" id="ProtNLM"/>
    </source>
</evidence>
<evidence type="ECO:0000313" key="3">
    <source>
        <dbReference type="Proteomes" id="UP001500212"/>
    </source>
</evidence>
<accession>A0ABP8TYC9</accession>
<organism evidence="2 3">
    <name type="scientific">Actinoallomurus liliacearum</name>
    <dbReference type="NCBI Taxonomy" id="1080073"/>
    <lineage>
        <taxon>Bacteria</taxon>
        <taxon>Bacillati</taxon>
        <taxon>Actinomycetota</taxon>
        <taxon>Actinomycetes</taxon>
        <taxon>Streptosporangiales</taxon>
        <taxon>Thermomonosporaceae</taxon>
        <taxon>Actinoallomurus</taxon>
    </lineage>
</organism>
<evidence type="ECO:0000256" key="1">
    <source>
        <dbReference type="SAM" id="Phobius"/>
    </source>
</evidence>
<feature type="transmembrane region" description="Helical" evidence="1">
    <location>
        <begin position="17"/>
        <end position="39"/>
    </location>
</feature>
<keyword evidence="1" id="KW-0812">Transmembrane</keyword>
<comment type="caution">
    <text evidence="2">The sequence shown here is derived from an EMBL/GenBank/DDBJ whole genome shotgun (WGS) entry which is preliminary data.</text>
</comment>
<dbReference type="Proteomes" id="UP001500212">
    <property type="component" value="Unassembled WGS sequence"/>
</dbReference>
<name>A0ABP8TYC9_9ACTN</name>
<dbReference type="SUPFAM" id="SSF53822">
    <property type="entry name" value="Periplasmic binding protein-like I"/>
    <property type="match status" value="1"/>
</dbReference>
<protein>
    <recommendedName>
        <fullName evidence="4">Leucine-binding protein domain-containing protein</fullName>
    </recommendedName>
</protein>
<keyword evidence="1" id="KW-0472">Membrane</keyword>
<dbReference type="EMBL" id="BAABHJ010000041">
    <property type="protein sequence ID" value="GAA4619476.1"/>
    <property type="molecule type" value="Genomic_DNA"/>
</dbReference>
<keyword evidence="3" id="KW-1185">Reference proteome</keyword>
<keyword evidence="1" id="KW-1133">Transmembrane helix</keyword>
<gene>
    <name evidence="2" type="ORF">GCM10023195_88090</name>
</gene>